<evidence type="ECO:0000313" key="4">
    <source>
        <dbReference type="Proteomes" id="UP001231189"/>
    </source>
</evidence>
<evidence type="ECO:0000256" key="1">
    <source>
        <dbReference type="SAM" id="MobiDB-lite"/>
    </source>
</evidence>
<comment type="caution">
    <text evidence="3">The sequence shown here is derived from an EMBL/GenBank/DDBJ whole genome shotgun (WGS) entry which is preliminary data.</text>
</comment>
<dbReference type="Pfam" id="PF14432">
    <property type="entry name" value="DYW_deaminase"/>
    <property type="match status" value="1"/>
</dbReference>
<dbReference type="Proteomes" id="UP001231189">
    <property type="component" value="Unassembled WGS sequence"/>
</dbReference>
<evidence type="ECO:0000259" key="2">
    <source>
        <dbReference type="Pfam" id="PF14432"/>
    </source>
</evidence>
<feature type="region of interest" description="Disordered" evidence="1">
    <location>
        <begin position="139"/>
        <end position="184"/>
    </location>
</feature>
<name>A0AAD8RQZ1_LOLMU</name>
<dbReference type="Pfam" id="PF20430">
    <property type="entry name" value="Eplus_motif"/>
    <property type="match status" value="1"/>
</dbReference>
<reference evidence="3" key="1">
    <citation type="submission" date="2023-07" db="EMBL/GenBank/DDBJ databases">
        <title>A chromosome-level genome assembly of Lolium multiflorum.</title>
        <authorList>
            <person name="Chen Y."/>
            <person name="Copetti D."/>
            <person name="Kolliker R."/>
            <person name="Studer B."/>
        </authorList>
    </citation>
    <scope>NUCLEOTIDE SEQUENCE</scope>
    <source>
        <strain evidence="3">02402/16</strain>
        <tissue evidence="3">Leaf</tissue>
    </source>
</reference>
<feature type="domain" description="DYW" evidence="2">
    <location>
        <begin position="67"/>
        <end position="103"/>
    </location>
</feature>
<dbReference type="GO" id="GO:0008270">
    <property type="term" value="F:zinc ion binding"/>
    <property type="evidence" value="ECO:0007669"/>
    <property type="project" value="InterPro"/>
</dbReference>
<keyword evidence="4" id="KW-1185">Reference proteome</keyword>
<protein>
    <recommendedName>
        <fullName evidence="2">DYW domain-containing protein</fullName>
    </recommendedName>
</protein>
<dbReference type="AlphaFoldDB" id="A0AAD8RQZ1"/>
<organism evidence="3 4">
    <name type="scientific">Lolium multiflorum</name>
    <name type="common">Italian ryegrass</name>
    <name type="synonym">Lolium perenne subsp. multiflorum</name>
    <dbReference type="NCBI Taxonomy" id="4521"/>
    <lineage>
        <taxon>Eukaryota</taxon>
        <taxon>Viridiplantae</taxon>
        <taxon>Streptophyta</taxon>
        <taxon>Embryophyta</taxon>
        <taxon>Tracheophyta</taxon>
        <taxon>Spermatophyta</taxon>
        <taxon>Magnoliopsida</taxon>
        <taxon>Liliopsida</taxon>
        <taxon>Poales</taxon>
        <taxon>Poaceae</taxon>
        <taxon>BOP clade</taxon>
        <taxon>Pooideae</taxon>
        <taxon>Poodae</taxon>
        <taxon>Poeae</taxon>
        <taxon>Poeae Chloroplast Group 2 (Poeae type)</taxon>
        <taxon>Loliodinae</taxon>
        <taxon>Loliinae</taxon>
        <taxon>Lolium</taxon>
    </lineage>
</organism>
<dbReference type="InterPro" id="IPR046849">
    <property type="entry name" value="E2_motif"/>
</dbReference>
<gene>
    <name evidence="3" type="ORF">QYE76_003654</name>
</gene>
<accession>A0AAD8RQZ1</accession>
<proteinExistence type="predicted"/>
<evidence type="ECO:0000313" key="3">
    <source>
        <dbReference type="EMBL" id="KAK1629339.1"/>
    </source>
</evidence>
<sequence>MSCSRTSTLRAADGKMLQGVEKVPAYSWVELSGKVHEFCVGDKSHALMDQICQKLDELVMEMKNMDYKPTTDVVIFDVEDEEKEQTLVHHSEKLAIAFCLLNILYRNRMEYGLLLPPPPPTISTTTTNDNRRRRLLAAAADDLDDHDPRQPTPLLPQAAAAHDPNDHDQTTTAAAASWPPPPTI</sequence>
<dbReference type="InterPro" id="IPR032867">
    <property type="entry name" value="DYW_dom"/>
</dbReference>
<dbReference type="EMBL" id="JAUUTY010000005">
    <property type="protein sequence ID" value="KAK1629339.1"/>
    <property type="molecule type" value="Genomic_DNA"/>
</dbReference>